<dbReference type="AlphaFoldDB" id="A0A2U2IZC7"/>
<evidence type="ECO:0000313" key="2">
    <source>
        <dbReference type="EMBL" id="PWG01434.1"/>
    </source>
</evidence>
<dbReference type="Proteomes" id="UP000245916">
    <property type="component" value="Unassembled WGS sequence"/>
</dbReference>
<gene>
    <name evidence="2" type="ORF">DF286_00015</name>
</gene>
<keyword evidence="1" id="KW-1133">Transmembrane helix</keyword>
<evidence type="ECO:0000313" key="3">
    <source>
        <dbReference type="Proteomes" id="UP000245916"/>
    </source>
</evidence>
<protein>
    <submittedName>
        <fullName evidence="2">Uncharacterized protein</fullName>
    </submittedName>
</protein>
<sequence length="93" mass="10093">MAVFVLLTLVGLALAFLVFLGLAMGECLPRDESSAMHACDAAKQREFWLYPLLVLLSVAAAIWLEVRGSPFGRIVAALSGIIAFCALYLVEMF</sequence>
<evidence type="ECO:0000256" key="1">
    <source>
        <dbReference type="SAM" id="Phobius"/>
    </source>
</evidence>
<name>A0A2U2IZC7_9SPHN</name>
<proteinExistence type="predicted"/>
<keyword evidence="3" id="KW-1185">Reference proteome</keyword>
<keyword evidence="1" id="KW-0472">Membrane</keyword>
<feature type="transmembrane region" description="Helical" evidence="1">
    <location>
        <begin position="47"/>
        <end position="64"/>
    </location>
</feature>
<dbReference type="EMBL" id="QFFF01000001">
    <property type="protein sequence ID" value="PWG01434.1"/>
    <property type="molecule type" value="Genomic_DNA"/>
</dbReference>
<keyword evidence="1" id="KW-0812">Transmembrane</keyword>
<feature type="transmembrane region" description="Helical" evidence="1">
    <location>
        <begin position="71"/>
        <end position="90"/>
    </location>
</feature>
<comment type="caution">
    <text evidence="2">The sequence shown here is derived from an EMBL/GenBank/DDBJ whole genome shotgun (WGS) entry which is preliminary data.</text>
</comment>
<accession>A0A2U2IZC7</accession>
<organism evidence="2 3">
    <name type="scientific">Allosphingosinicella humi</name>
    <dbReference type="NCBI Taxonomy" id="2068657"/>
    <lineage>
        <taxon>Bacteria</taxon>
        <taxon>Pseudomonadati</taxon>
        <taxon>Pseudomonadota</taxon>
        <taxon>Alphaproteobacteria</taxon>
        <taxon>Sphingomonadales</taxon>
        <taxon>Sphingomonadaceae</taxon>
        <taxon>Allosphingosinicella</taxon>
    </lineage>
</organism>
<reference evidence="2 3" key="1">
    <citation type="submission" date="2018-05" db="EMBL/GenBank/DDBJ databases">
        <title>Genome of Sphingosinicella humi QZX222.</title>
        <authorList>
            <person name="Qiao Z."/>
            <person name="Wang G."/>
        </authorList>
    </citation>
    <scope>NUCLEOTIDE SEQUENCE [LARGE SCALE GENOMIC DNA]</scope>
    <source>
        <strain evidence="2 3">QZX222</strain>
    </source>
</reference>